<reference evidence="4" key="1">
    <citation type="journal article" date="2008" name="Nat. Genet.">
        <title>The Pristionchus pacificus genome provides a unique perspective on nematode lifestyle and parasitism.</title>
        <authorList>
            <person name="Dieterich C."/>
            <person name="Clifton S.W."/>
            <person name="Schuster L.N."/>
            <person name="Chinwalla A."/>
            <person name="Delehaunty K."/>
            <person name="Dinkelacker I."/>
            <person name="Fulton L."/>
            <person name="Fulton R."/>
            <person name="Godfrey J."/>
            <person name="Minx P."/>
            <person name="Mitreva M."/>
            <person name="Roeseler W."/>
            <person name="Tian H."/>
            <person name="Witte H."/>
            <person name="Yang S.P."/>
            <person name="Wilson R.K."/>
            <person name="Sommer R.J."/>
        </authorList>
    </citation>
    <scope>NUCLEOTIDE SEQUENCE [LARGE SCALE GENOMIC DNA]</scope>
    <source>
        <strain evidence="4">PS312</strain>
    </source>
</reference>
<evidence type="ECO:0000313" key="3">
    <source>
        <dbReference type="EnsemblMetazoa" id="PPA42958.1"/>
    </source>
</evidence>
<evidence type="ECO:0000256" key="1">
    <source>
        <dbReference type="SAM" id="Coils"/>
    </source>
</evidence>
<gene>
    <name evidence="3" type="primary">WBGene00281327</name>
</gene>
<feature type="region of interest" description="Disordered" evidence="2">
    <location>
        <begin position="67"/>
        <end position="117"/>
    </location>
</feature>
<feature type="coiled-coil region" evidence="1">
    <location>
        <begin position="178"/>
        <end position="205"/>
    </location>
</feature>
<sequence>MTKANLWYGFLLEGNKYYAFEKNFLPNHFLKMTVGQTLPMLCNDELWDAHCIAISNKETVDQMIDDLNNEKSPDASSPVDPKTKTAKPHKRKQNSASTSESENPMKKKIEEKDDEEEIEFTVSGFNTVDVMVSEGEEQENEKMNGDECYEDFDSGIEQPLLNEKNDEEMVNDLDICRFREADSQLKRSEEEFKELKALMQSKFNEAHNKLLQARLHHQQCLLAMSDEQKKEELDDF</sequence>
<name>A0A2A6CUL8_PRIPA</name>
<proteinExistence type="predicted"/>
<reference evidence="3" key="2">
    <citation type="submission" date="2022-06" db="UniProtKB">
        <authorList>
            <consortium name="EnsemblMetazoa"/>
        </authorList>
    </citation>
    <scope>IDENTIFICATION</scope>
    <source>
        <strain evidence="3">PS312</strain>
    </source>
</reference>
<protein>
    <submittedName>
        <fullName evidence="3">Uncharacterized protein</fullName>
    </submittedName>
</protein>
<dbReference type="EnsemblMetazoa" id="PPA42958.1">
    <property type="protein sequence ID" value="PPA42958.1"/>
    <property type="gene ID" value="WBGene00281327"/>
</dbReference>
<accession>A0A8R1Z0H9</accession>
<evidence type="ECO:0000313" key="4">
    <source>
        <dbReference type="Proteomes" id="UP000005239"/>
    </source>
</evidence>
<dbReference type="Proteomes" id="UP000005239">
    <property type="component" value="Unassembled WGS sequence"/>
</dbReference>
<keyword evidence="1" id="KW-0175">Coiled coil</keyword>
<evidence type="ECO:0000256" key="2">
    <source>
        <dbReference type="SAM" id="MobiDB-lite"/>
    </source>
</evidence>
<feature type="compositionally biased region" description="Basic residues" evidence="2">
    <location>
        <begin position="84"/>
        <end position="93"/>
    </location>
</feature>
<dbReference type="AlphaFoldDB" id="A0A2A6CUL8"/>
<accession>A0A2A6CUL8</accession>
<keyword evidence="4" id="KW-1185">Reference proteome</keyword>
<organism evidence="3 4">
    <name type="scientific">Pristionchus pacificus</name>
    <name type="common">Parasitic nematode worm</name>
    <dbReference type="NCBI Taxonomy" id="54126"/>
    <lineage>
        <taxon>Eukaryota</taxon>
        <taxon>Metazoa</taxon>
        <taxon>Ecdysozoa</taxon>
        <taxon>Nematoda</taxon>
        <taxon>Chromadorea</taxon>
        <taxon>Rhabditida</taxon>
        <taxon>Rhabditina</taxon>
        <taxon>Diplogasteromorpha</taxon>
        <taxon>Diplogasteroidea</taxon>
        <taxon>Neodiplogasteridae</taxon>
        <taxon>Pristionchus</taxon>
    </lineage>
</organism>